<keyword evidence="3" id="KW-1185">Reference proteome</keyword>
<evidence type="ECO:0000313" key="2">
    <source>
        <dbReference type="EMBL" id="KAJ7082886.1"/>
    </source>
</evidence>
<feature type="region of interest" description="Disordered" evidence="1">
    <location>
        <begin position="1"/>
        <end position="44"/>
    </location>
</feature>
<feature type="compositionally biased region" description="Basic and acidic residues" evidence="1">
    <location>
        <begin position="316"/>
        <end position="328"/>
    </location>
</feature>
<feature type="compositionally biased region" description="Basic residues" evidence="1">
    <location>
        <begin position="1"/>
        <end position="12"/>
    </location>
</feature>
<organism evidence="2 3">
    <name type="scientific">Mycena belliarum</name>
    <dbReference type="NCBI Taxonomy" id="1033014"/>
    <lineage>
        <taxon>Eukaryota</taxon>
        <taxon>Fungi</taxon>
        <taxon>Dikarya</taxon>
        <taxon>Basidiomycota</taxon>
        <taxon>Agaricomycotina</taxon>
        <taxon>Agaricomycetes</taxon>
        <taxon>Agaricomycetidae</taxon>
        <taxon>Agaricales</taxon>
        <taxon>Marasmiineae</taxon>
        <taxon>Mycenaceae</taxon>
        <taxon>Mycena</taxon>
    </lineage>
</organism>
<evidence type="ECO:0000313" key="3">
    <source>
        <dbReference type="Proteomes" id="UP001222325"/>
    </source>
</evidence>
<accession>A0AAD6TXN2</accession>
<feature type="region of interest" description="Disordered" evidence="1">
    <location>
        <begin position="311"/>
        <end position="345"/>
    </location>
</feature>
<feature type="compositionally biased region" description="Low complexity" evidence="1">
    <location>
        <begin position="13"/>
        <end position="44"/>
    </location>
</feature>
<gene>
    <name evidence="2" type="ORF">B0H15DRAFT_1024351</name>
</gene>
<reference evidence="2" key="1">
    <citation type="submission" date="2023-03" db="EMBL/GenBank/DDBJ databases">
        <title>Massive genome expansion in bonnet fungi (Mycena s.s.) driven by repeated elements and novel gene families across ecological guilds.</title>
        <authorList>
            <consortium name="Lawrence Berkeley National Laboratory"/>
            <person name="Harder C.B."/>
            <person name="Miyauchi S."/>
            <person name="Viragh M."/>
            <person name="Kuo A."/>
            <person name="Thoen E."/>
            <person name="Andreopoulos B."/>
            <person name="Lu D."/>
            <person name="Skrede I."/>
            <person name="Drula E."/>
            <person name="Henrissat B."/>
            <person name="Morin E."/>
            <person name="Kohler A."/>
            <person name="Barry K."/>
            <person name="LaButti K."/>
            <person name="Morin E."/>
            <person name="Salamov A."/>
            <person name="Lipzen A."/>
            <person name="Mereny Z."/>
            <person name="Hegedus B."/>
            <person name="Baldrian P."/>
            <person name="Stursova M."/>
            <person name="Weitz H."/>
            <person name="Taylor A."/>
            <person name="Grigoriev I.V."/>
            <person name="Nagy L.G."/>
            <person name="Martin F."/>
            <person name="Kauserud H."/>
        </authorList>
    </citation>
    <scope>NUCLEOTIDE SEQUENCE</scope>
    <source>
        <strain evidence="2">CBHHK173m</strain>
    </source>
</reference>
<dbReference type="AlphaFoldDB" id="A0AAD6TXN2"/>
<feature type="compositionally biased region" description="Basic residues" evidence="1">
    <location>
        <begin position="329"/>
        <end position="343"/>
    </location>
</feature>
<sequence length="400" mass="45421">MHRPAPAHRRHPAVSIRSSSVAPSSSTRSSSAASSSLAGSSSSARSSSAATSSSHCIHFLCPSQLVIKRSPLQHHPRVVERQLAIQLIQLRGPSDIFQQCSFQHHILERSNQLFVEFKLFQRSLDDQFSTCCTVEQPCLELQFLELVRFRSCHQLNVEHPCLEFHLHRTFVKCHHLHNIFVERPCHDLFKQLIDSSDIVTGDHFHHNFVEPRHYLHQHFDSSDNVAGYHLHDTLVECPSHYYLFQQHFDSSDICGSDDHHLRPAPSTRLYSRHDHFHHRSGHDSQDNHPAGADHYLRPAPSTRHYSRHDYFHHRSGHDSQDDHPAGADHHRRRAPSTRHHARHDHCGSEIVSAAKGRMCSVVAILRGIEYCPTGLSPMSCAGSKEGMGIDCVATTLVSRR</sequence>
<protein>
    <submittedName>
        <fullName evidence="2">Uncharacterized protein</fullName>
    </submittedName>
</protein>
<feature type="region of interest" description="Disordered" evidence="1">
    <location>
        <begin position="276"/>
        <end position="299"/>
    </location>
</feature>
<comment type="caution">
    <text evidence="2">The sequence shown here is derived from an EMBL/GenBank/DDBJ whole genome shotgun (WGS) entry which is preliminary data.</text>
</comment>
<dbReference type="Proteomes" id="UP001222325">
    <property type="component" value="Unassembled WGS sequence"/>
</dbReference>
<evidence type="ECO:0000256" key="1">
    <source>
        <dbReference type="SAM" id="MobiDB-lite"/>
    </source>
</evidence>
<name>A0AAD6TXN2_9AGAR</name>
<proteinExistence type="predicted"/>
<dbReference type="EMBL" id="JARJCN010000043">
    <property type="protein sequence ID" value="KAJ7082886.1"/>
    <property type="molecule type" value="Genomic_DNA"/>
</dbReference>